<gene>
    <name evidence="1" type="ORF">CB695_15890</name>
</gene>
<reference evidence="1" key="1">
    <citation type="submission" date="2018-07" db="EMBL/GenBank/DDBJ databases">
        <authorList>
            <person name="Ashton P.M."/>
            <person name="Dallman T."/>
            <person name="Nair S."/>
            <person name="De Pinna E."/>
            <person name="Peters T."/>
            <person name="Grant K."/>
        </authorList>
    </citation>
    <scope>NUCLEOTIDE SEQUENCE</scope>
    <source>
        <strain evidence="1">368335</strain>
    </source>
</reference>
<sequence>MKIWLPILVFIVIAGALANAEYDSRTLETKRELYQDCIKDYTPGTELHAQAVKSCALMAESQTRS</sequence>
<dbReference type="EMBL" id="AAMIYH010000015">
    <property type="protein sequence ID" value="EDH8302953.1"/>
    <property type="molecule type" value="Genomic_DNA"/>
</dbReference>
<evidence type="ECO:0000313" key="1">
    <source>
        <dbReference type="EMBL" id="EDH8302953.1"/>
    </source>
</evidence>
<protein>
    <submittedName>
        <fullName evidence="1">Uncharacterized protein</fullName>
    </submittedName>
</protein>
<dbReference type="AlphaFoldDB" id="A0A635R8G2"/>
<proteinExistence type="predicted"/>
<name>A0A635R8G2_SALET</name>
<comment type="caution">
    <text evidence="1">The sequence shown here is derived from an EMBL/GenBank/DDBJ whole genome shotgun (WGS) entry which is preliminary data.</text>
</comment>
<accession>A0A635R8G2</accession>
<organism evidence="1">
    <name type="scientific">Salmonella enterica subsp. enterica serovar Chester</name>
    <dbReference type="NCBI Taxonomy" id="149386"/>
    <lineage>
        <taxon>Bacteria</taxon>
        <taxon>Pseudomonadati</taxon>
        <taxon>Pseudomonadota</taxon>
        <taxon>Gammaproteobacteria</taxon>
        <taxon>Enterobacterales</taxon>
        <taxon>Enterobacteriaceae</taxon>
        <taxon>Salmonella</taxon>
    </lineage>
</organism>